<keyword evidence="7 14" id="KW-0418">Kinase</keyword>
<dbReference type="SUPFAM" id="SSF55874">
    <property type="entry name" value="ATPase domain of HSP90 chaperone/DNA topoisomerase II/histidine kinase"/>
    <property type="match status" value="1"/>
</dbReference>
<organism evidence="14 15">
    <name type="scientific">Acerihabitans arboris</name>
    <dbReference type="NCBI Taxonomy" id="2691583"/>
    <lineage>
        <taxon>Bacteria</taxon>
        <taxon>Pseudomonadati</taxon>
        <taxon>Pseudomonadota</taxon>
        <taxon>Gammaproteobacteria</taxon>
        <taxon>Enterobacterales</taxon>
        <taxon>Pectobacteriaceae</taxon>
        <taxon>Acerihabitans</taxon>
    </lineage>
</organism>
<evidence type="ECO:0000256" key="2">
    <source>
        <dbReference type="ARBA" id="ARBA00004370"/>
    </source>
</evidence>
<reference evidence="14 15" key="1">
    <citation type="submission" date="2019-12" db="EMBL/GenBank/DDBJ databases">
        <authorList>
            <person name="Lee S.D."/>
        </authorList>
    </citation>
    <scope>NUCLEOTIDE SEQUENCE [LARGE SCALE GENOMIC DNA]</scope>
    <source>
        <strain evidence="14 15">SAP-6</strain>
    </source>
</reference>
<dbReference type="SMART" id="SM00388">
    <property type="entry name" value="HisKA"/>
    <property type="match status" value="1"/>
</dbReference>
<dbReference type="PROSITE" id="PS50885">
    <property type="entry name" value="HAMP"/>
    <property type="match status" value="1"/>
</dbReference>
<keyword evidence="10 11" id="KW-0472">Membrane</keyword>
<keyword evidence="4" id="KW-0597">Phosphoprotein</keyword>
<feature type="transmembrane region" description="Helical" evidence="11">
    <location>
        <begin position="12"/>
        <end position="36"/>
    </location>
</feature>
<dbReference type="InterPro" id="IPR003661">
    <property type="entry name" value="HisK_dim/P_dom"/>
</dbReference>
<dbReference type="PANTHER" id="PTHR45436:SF7">
    <property type="entry name" value="SENSOR PROTEIN BASS"/>
    <property type="match status" value="1"/>
</dbReference>
<dbReference type="InterPro" id="IPR004358">
    <property type="entry name" value="Sig_transdc_His_kin-like_C"/>
</dbReference>
<evidence type="ECO:0000256" key="3">
    <source>
        <dbReference type="ARBA" id="ARBA00012438"/>
    </source>
</evidence>
<comment type="catalytic activity">
    <reaction evidence="1">
        <text>ATP + protein L-histidine = ADP + protein N-phospho-L-histidine.</text>
        <dbReference type="EC" id="2.7.13.3"/>
    </reaction>
</comment>
<evidence type="ECO:0000256" key="11">
    <source>
        <dbReference type="SAM" id="Phobius"/>
    </source>
</evidence>
<dbReference type="Proteomes" id="UP000461443">
    <property type="component" value="Unassembled WGS sequence"/>
</dbReference>
<evidence type="ECO:0000256" key="9">
    <source>
        <dbReference type="ARBA" id="ARBA00023012"/>
    </source>
</evidence>
<evidence type="ECO:0000256" key="10">
    <source>
        <dbReference type="ARBA" id="ARBA00023136"/>
    </source>
</evidence>
<proteinExistence type="predicted"/>
<dbReference type="InterPro" id="IPR003660">
    <property type="entry name" value="HAMP_dom"/>
</dbReference>
<dbReference type="PROSITE" id="PS50109">
    <property type="entry name" value="HIS_KIN"/>
    <property type="match status" value="1"/>
</dbReference>
<dbReference type="Pfam" id="PF00512">
    <property type="entry name" value="HisKA"/>
    <property type="match status" value="1"/>
</dbReference>
<dbReference type="PANTHER" id="PTHR45436">
    <property type="entry name" value="SENSOR HISTIDINE KINASE YKOH"/>
    <property type="match status" value="1"/>
</dbReference>
<dbReference type="PRINTS" id="PR00344">
    <property type="entry name" value="BCTRLSENSOR"/>
</dbReference>
<dbReference type="EMBL" id="WUBS01000022">
    <property type="protein sequence ID" value="NDL65815.1"/>
    <property type="molecule type" value="Genomic_DNA"/>
</dbReference>
<accession>A0A845SY94</accession>
<dbReference type="SUPFAM" id="SSF47384">
    <property type="entry name" value="Homodimeric domain of signal transducing histidine kinase"/>
    <property type="match status" value="1"/>
</dbReference>
<dbReference type="Pfam" id="PF02518">
    <property type="entry name" value="HATPase_c"/>
    <property type="match status" value="1"/>
</dbReference>
<evidence type="ECO:0000256" key="4">
    <source>
        <dbReference type="ARBA" id="ARBA00022553"/>
    </source>
</evidence>
<comment type="subcellular location">
    <subcellularLocation>
        <location evidence="2">Membrane</location>
    </subcellularLocation>
</comment>
<sequence length="361" mass="41098">MKTPADGPMASMRWRLIVVLGIILLCCQLITVIWLWHESKEQIDLLVNRTLAENVRNEHVNQEIREAIAALSVPALMMIIFTLFFCFQAVNWITLPLSRLQDALGSRSAESFEPLPEHGNIREVIAVTRSLNQLLFRLNATLQQDRQFTSDVAHELRTPLSGIRLHLEVQEKQYGIDCQPLIERVDNMSYTVEQLLLLARIRHDFSSGHYQTVRFRDDVVIPQQNELDEMAGQRGQRLRWMLPATEIVFQGNAILMRLLLRNLVENAHRYSPAGSAIVVQLKLDGANGILLQVIDQGPGVDPAKAVELTREFVRMDQRYNGIGLGLSIVTRIAQLHNGRFELVNRDDRSGTIARLFLSEPE</sequence>
<dbReference type="Gene3D" id="1.10.287.130">
    <property type="match status" value="1"/>
</dbReference>
<keyword evidence="8 11" id="KW-1133">Transmembrane helix</keyword>
<keyword evidence="15" id="KW-1185">Reference proteome</keyword>
<evidence type="ECO:0000259" key="12">
    <source>
        <dbReference type="PROSITE" id="PS50109"/>
    </source>
</evidence>
<dbReference type="Gene3D" id="3.30.565.10">
    <property type="entry name" value="Histidine kinase-like ATPase, C-terminal domain"/>
    <property type="match status" value="1"/>
</dbReference>
<evidence type="ECO:0000256" key="6">
    <source>
        <dbReference type="ARBA" id="ARBA00022692"/>
    </source>
</evidence>
<dbReference type="GO" id="GO:0000155">
    <property type="term" value="F:phosphorelay sensor kinase activity"/>
    <property type="evidence" value="ECO:0007669"/>
    <property type="project" value="InterPro"/>
</dbReference>
<evidence type="ECO:0000313" key="15">
    <source>
        <dbReference type="Proteomes" id="UP000461443"/>
    </source>
</evidence>
<reference evidence="14 15" key="2">
    <citation type="submission" date="2020-02" db="EMBL/GenBank/DDBJ databases">
        <title>The new genus of Enterobacteriales.</title>
        <authorList>
            <person name="Kim I.S."/>
        </authorList>
    </citation>
    <scope>NUCLEOTIDE SEQUENCE [LARGE SCALE GENOMIC DNA]</scope>
    <source>
        <strain evidence="14 15">SAP-6</strain>
    </source>
</reference>
<keyword evidence="6 11" id="KW-0812">Transmembrane</keyword>
<gene>
    <name evidence="14" type="primary">pmrB</name>
    <name evidence="14" type="ORF">GRH90_24070</name>
</gene>
<evidence type="ECO:0000256" key="1">
    <source>
        <dbReference type="ARBA" id="ARBA00000085"/>
    </source>
</evidence>
<feature type="transmembrane region" description="Helical" evidence="11">
    <location>
        <begin position="67"/>
        <end position="90"/>
    </location>
</feature>
<evidence type="ECO:0000259" key="13">
    <source>
        <dbReference type="PROSITE" id="PS50885"/>
    </source>
</evidence>
<dbReference type="CDD" id="cd00082">
    <property type="entry name" value="HisKA"/>
    <property type="match status" value="1"/>
</dbReference>
<dbReference type="AlphaFoldDB" id="A0A845SY94"/>
<protein>
    <recommendedName>
        <fullName evidence="3">histidine kinase</fullName>
        <ecNumber evidence="3">2.7.13.3</ecNumber>
    </recommendedName>
</protein>
<dbReference type="GO" id="GO:0005886">
    <property type="term" value="C:plasma membrane"/>
    <property type="evidence" value="ECO:0007669"/>
    <property type="project" value="TreeGrafter"/>
</dbReference>
<keyword evidence="5 14" id="KW-0808">Transferase</keyword>
<evidence type="ECO:0000313" key="14">
    <source>
        <dbReference type="EMBL" id="NDL65815.1"/>
    </source>
</evidence>
<evidence type="ECO:0000256" key="7">
    <source>
        <dbReference type="ARBA" id="ARBA00022777"/>
    </source>
</evidence>
<dbReference type="InterPro" id="IPR003594">
    <property type="entry name" value="HATPase_dom"/>
</dbReference>
<dbReference type="EC" id="2.7.13.3" evidence="3"/>
<evidence type="ECO:0000256" key="5">
    <source>
        <dbReference type="ARBA" id="ARBA00022679"/>
    </source>
</evidence>
<evidence type="ECO:0000256" key="8">
    <source>
        <dbReference type="ARBA" id="ARBA00022989"/>
    </source>
</evidence>
<dbReference type="InterPro" id="IPR050428">
    <property type="entry name" value="TCS_sensor_his_kinase"/>
</dbReference>
<dbReference type="SMART" id="SM00387">
    <property type="entry name" value="HATPase_c"/>
    <property type="match status" value="1"/>
</dbReference>
<keyword evidence="9" id="KW-0902">Two-component regulatory system</keyword>
<dbReference type="InterPro" id="IPR036890">
    <property type="entry name" value="HATPase_C_sf"/>
</dbReference>
<dbReference type="RefSeq" id="WP_162368525.1">
    <property type="nucleotide sequence ID" value="NZ_WUBS01000022.1"/>
</dbReference>
<feature type="domain" description="HAMP" evidence="13">
    <location>
        <begin position="91"/>
        <end position="143"/>
    </location>
</feature>
<dbReference type="NCBIfam" id="NF008025">
    <property type="entry name" value="PRK10755.1"/>
    <property type="match status" value="1"/>
</dbReference>
<name>A0A845SY94_9GAMM</name>
<feature type="domain" description="Histidine kinase" evidence="12">
    <location>
        <begin position="151"/>
        <end position="361"/>
    </location>
</feature>
<comment type="caution">
    <text evidence="14">The sequence shown here is derived from an EMBL/GenBank/DDBJ whole genome shotgun (WGS) entry which is preliminary data.</text>
</comment>
<dbReference type="InterPro" id="IPR005467">
    <property type="entry name" value="His_kinase_dom"/>
</dbReference>
<dbReference type="InterPro" id="IPR036097">
    <property type="entry name" value="HisK_dim/P_sf"/>
</dbReference>